<gene>
    <name evidence="1" type="ORF">ISU07_06365</name>
</gene>
<reference evidence="1" key="1">
    <citation type="submission" date="2020-11" db="EMBL/GenBank/DDBJ databases">
        <title>Nocardioides sp. nov., isolated from Soil of Cynanchum wilfordii Hemsley rhizosphere.</title>
        <authorList>
            <person name="Lee J.-S."/>
            <person name="Suh M.K."/>
            <person name="Kim J.-S."/>
        </authorList>
    </citation>
    <scope>NUCLEOTIDE SEQUENCE</scope>
    <source>
        <strain evidence="1">KCTC 19275</strain>
    </source>
</reference>
<dbReference type="Pfam" id="PF13489">
    <property type="entry name" value="Methyltransf_23"/>
    <property type="match status" value="1"/>
</dbReference>
<dbReference type="Proteomes" id="UP000640489">
    <property type="component" value="Unassembled WGS sequence"/>
</dbReference>
<dbReference type="EMBL" id="JADKPN010000002">
    <property type="protein sequence ID" value="MBF4762744.1"/>
    <property type="molecule type" value="Genomic_DNA"/>
</dbReference>
<comment type="caution">
    <text evidence="1">The sequence shown here is derived from an EMBL/GenBank/DDBJ whole genome shotgun (WGS) entry which is preliminary data.</text>
</comment>
<organism evidence="1 2">
    <name type="scientific">Nocardioides islandensis</name>
    <dbReference type="NCBI Taxonomy" id="433663"/>
    <lineage>
        <taxon>Bacteria</taxon>
        <taxon>Bacillati</taxon>
        <taxon>Actinomycetota</taxon>
        <taxon>Actinomycetes</taxon>
        <taxon>Propionibacteriales</taxon>
        <taxon>Nocardioidaceae</taxon>
        <taxon>Nocardioides</taxon>
    </lineage>
</organism>
<dbReference type="SUPFAM" id="SSF53335">
    <property type="entry name" value="S-adenosyl-L-methionine-dependent methyltransferases"/>
    <property type="match status" value="1"/>
</dbReference>
<keyword evidence="2" id="KW-1185">Reference proteome</keyword>
<dbReference type="AlphaFoldDB" id="A0A930V8B0"/>
<keyword evidence="1" id="KW-0489">Methyltransferase</keyword>
<sequence>MRGARSHTRGVGDCCEPGGYDETFSKHFARRMARRYRRRGLSRSAQAIVSFLTDRGLEGARVLEIGGGVGELHVELLRQGAATATNLEISNSYETEAAELLERTGMAARVERRFLDIAQDPAEVERADVVVLHRVVCCYPDYERLLTAAASKTGRLLVFSHPPDNLVTRAVFWVDNSLRRIKGDTFRAFVHPPAAMLNVAVGSGLRDAYRWRGLGWCVVGFER</sequence>
<protein>
    <submittedName>
        <fullName evidence="1">Methyltransferase domain-containing protein</fullName>
    </submittedName>
</protein>
<keyword evidence="1" id="KW-0808">Transferase</keyword>
<dbReference type="GO" id="GO:0008168">
    <property type="term" value="F:methyltransferase activity"/>
    <property type="evidence" value="ECO:0007669"/>
    <property type="project" value="UniProtKB-KW"/>
</dbReference>
<accession>A0A930V8B0</accession>
<dbReference type="GO" id="GO:0032259">
    <property type="term" value="P:methylation"/>
    <property type="evidence" value="ECO:0007669"/>
    <property type="project" value="UniProtKB-KW"/>
</dbReference>
<dbReference type="CDD" id="cd02440">
    <property type="entry name" value="AdoMet_MTases"/>
    <property type="match status" value="1"/>
</dbReference>
<evidence type="ECO:0000313" key="1">
    <source>
        <dbReference type="EMBL" id="MBF4762744.1"/>
    </source>
</evidence>
<name>A0A930V8B0_9ACTN</name>
<dbReference type="Gene3D" id="3.40.50.150">
    <property type="entry name" value="Vaccinia Virus protein VP39"/>
    <property type="match status" value="1"/>
</dbReference>
<evidence type="ECO:0000313" key="2">
    <source>
        <dbReference type="Proteomes" id="UP000640489"/>
    </source>
</evidence>
<dbReference type="InterPro" id="IPR029063">
    <property type="entry name" value="SAM-dependent_MTases_sf"/>
</dbReference>
<proteinExistence type="predicted"/>